<gene>
    <name evidence="2" type="ORF">SAMN04488528_10167</name>
</gene>
<name>A0A1I0Z0D6_9CLOT</name>
<dbReference type="Proteomes" id="UP000198619">
    <property type="component" value="Unassembled WGS sequence"/>
</dbReference>
<organism evidence="2 3">
    <name type="scientific">Clostridium frigidicarnis</name>
    <dbReference type="NCBI Taxonomy" id="84698"/>
    <lineage>
        <taxon>Bacteria</taxon>
        <taxon>Bacillati</taxon>
        <taxon>Bacillota</taxon>
        <taxon>Clostridia</taxon>
        <taxon>Eubacteriales</taxon>
        <taxon>Clostridiaceae</taxon>
        <taxon>Clostridium</taxon>
    </lineage>
</organism>
<feature type="compositionally biased region" description="Basic and acidic residues" evidence="1">
    <location>
        <begin position="12"/>
        <end position="22"/>
    </location>
</feature>
<evidence type="ECO:0000256" key="1">
    <source>
        <dbReference type="SAM" id="MobiDB-lite"/>
    </source>
</evidence>
<dbReference type="RefSeq" id="WP_090041391.1">
    <property type="nucleotide sequence ID" value="NZ_FOKI01000016.1"/>
</dbReference>
<feature type="compositionally biased region" description="Polar residues" evidence="1">
    <location>
        <begin position="25"/>
        <end position="37"/>
    </location>
</feature>
<sequence length="66" mass="7523">MNRNSKKVYPPNERDYLEEGPKNIESVSKNGKTSTMLPNPKVDPIVSNNIATSEFDYTDSIFKEED</sequence>
<dbReference type="EMBL" id="FOKI01000016">
    <property type="protein sequence ID" value="SFB18070.1"/>
    <property type="molecule type" value="Genomic_DNA"/>
</dbReference>
<dbReference type="AlphaFoldDB" id="A0A1I0Z0D6"/>
<reference evidence="2 3" key="1">
    <citation type="submission" date="2016-10" db="EMBL/GenBank/DDBJ databases">
        <authorList>
            <person name="de Groot N.N."/>
        </authorList>
    </citation>
    <scope>NUCLEOTIDE SEQUENCE [LARGE SCALE GENOMIC DNA]</scope>
    <source>
        <strain evidence="2 3">DSM 12271</strain>
    </source>
</reference>
<proteinExistence type="predicted"/>
<feature type="region of interest" description="Disordered" evidence="1">
    <location>
        <begin position="1"/>
        <end position="42"/>
    </location>
</feature>
<accession>A0A1I0Z0D6</accession>
<dbReference type="OrthoDB" id="1911092at2"/>
<evidence type="ECO:0000313" key="2">
    <source>
        <dbReference type="EMBL" id="SFB18070.1"/>
    </source>
</evidence>
<evidence type="ECO:0000313" key="3">
    <source>
        <dbReference type="Proteomes" id="UP000198619"/>
    </source>
</evidence>
<protein>
    <submittedName>
        <fullName evidence="2">Uncharacterized protein</fullName>
    </submittedName>
</protein>
<keyword evidence="3" id="KW-1185">Reference proteome</keyword>
<dbReference type="STRING" id="84698.SAMN04488528_10167"/>